<accession>A0A2K8U8F6</accession>
<organism evidence="2 3">
    <name type="scientific">Candidatus Thiodictyon syntrophicum</name>
    <dbReference type="NCBI Taxonomy" id="1166950"/>
    <lineage>
        <taxon>Bacteria</taxon>
        <taxon>Pseudomonadati</taxon>
        <taxon>Pseudomonadota</taxon>
        <taxon>Gammaproteobacteria</taxon>
        <taxon>Chromatiales</taxon>
        <taxon>Chromatiaceae</taxon>
        <taxon>Thiodictyon</taxon>
    </lineage>
</organism>
<dbReference type="EMBL" id="CP020370">
    <property type="protein sequence ID" value="AUB81866.1"/>
    <property type="molecule type" value="Genomic_DNA"/>
</dbReference>
<dbReference type="KEGG" id="tsy:THSYN_13440"/>
<evidence type="ECO:0008006" key="4">
    <source>
        <dbReference type="Google" id="ProtNLM"/>
    </source>
</evidence>
<sequence length="301" mass="31809">MKPLAAFIMRGPVQASLVAWFTGLLSLLLPLVGLLSSATLALVTLRGGTWCGVRVGALAGLGCLVLCTLLLGSPWPALAILLVLWLPVWGLAAILRFSRSLAFTAQAAALTGVLGVLSIHALIGDPTSAWLRLLEPLRAALIKDGGLDEPAAAAVFATLAPWMTGALAAALMLQVLVGLFIGRWWQGQLYNPGGFGADFRAFRLHPVVGLIGLLLVAGVGFQPGPGLIPDLLLVLSPLWLFQGLAVIHQLIAQRGARRGWLVGFYVLLVVFMPRTLVLVACLGLVDIWVDLRARLGPRPPA</sequence>
<feature type="transmembrane region" description="Helical" evidence="1">
    <location>
        <begin position="52"/>
        <end position="71"/>
    </location>
</feature>
<evidence type="ECO:0000313" key="2">
    <source>
        <dbReference type="EMBL" id="AUB81866.1"/>
    </source>
</evidence>
<feature type="transmembrane region" description="Helical" evidence="1">
    <location>
        <begin position="20"/>
        <end position="45"/>
    </location>
</feature>
<feature type="transmembrane region" description="Helical" evidence="1">
    <location>
        <begin position="227"/>
        <end position="247"/>
    </location>
</feature>
<feature type="transmembrane region" description="Helical" evidence="1">
    <location>
        <begin position="259"/>
        <end position="285"/>
    </location>
</feature>
<reference evidence="2 3" key="1">
    <citation type="submission" date="2017-03" db="EMBL/GenBank/DDBJ databases">
        <title>Complete genome sequence of Candidatus 'Thiodictyon syntrophicum' sp. nov. strain Cad16T, a photolithoautotroph purple sulfur bacterium isolated from an alpine meromictic lake.</title>
        <authorList>
            <person name="Luedin S.M."/>
            <person name="Pothier J.F."/>
            <person name="Danza F."/>
            <person name="Storelli N."/>
            <person name="Wittwer M."/>
            <person name="Tonolla M."/>
        </authorList>
    </citation>
    <scope>NUCLEOTIDE SEQUENCE [LARGE SCALE GENOMIC DNA]</scope>
    <source>
        <strain evidence="2 3">Cad16T</strain>
    </source>
</reference>
<name>A0A2K8U8F6_9GAMM</name>
<dbReference type="Proteomes" id="UP000232638">
    <property type="component" value="Chromosome"/>
</dbReference>
<dbReference type="RefSeq" id="WP_100919620.1">
    <property type="nucleotide sequence ID" value="NZ_CP020370.1"/>
</dbReference>
<dbReference type="AlphaFoldDB" id="A0A2K8U8F6"/>
<feature type="transmembrane region" description="Helical" evidence="1">
    <location>
        <begin position="159"/>
        <end position="181"/>
    </location>
</feature>
<feature type="transmembrane region" description="Helical" evidence="1">
    <location>
        <begin position="77"/>
        <end position="95"/>
    </location>
</feature>
<gene>
    <name evidence="2" type="ORF">THSYN_13440</name>
</gene>
<keyword evidence="1" id="KW-1133">Transmembrane helix</keyword>
<keyword evidence="3" id="KW-1185">Reference proteome</keyword>
<keyword evidence="1" id="KW-0812">Transmembrane</keyword>
<evidence type="ECO:0000256" key="1">
    <source>
        <dbReference type="SAM" id="Phobius"/>
    </source>
</evidence>
<evidence type="ECO:0000313" key="3">
    <source>
        <dbReference type="Proteomes" id="UP000232638"/>
    </source>
</evidence>
<feature type="transmembrane region" description="Helical" evidence="1">
    <location>
        <begin position="202"/>
        <end position="221"/>
    </location>
</feature>
<dbReference type="OrthoDB" id="5659946at2"/>
<feature type="transmembrane region" description="Helical" evidence="1">
    <location>
        <begin position="102"/>
        <end position="123"/>
    </location>
</feature>
<protein>
    <recommendedName>
        <fullName evidence="4">DUF2232 domain-containing protein</fullName>
    </recommendedName>
</protein>
<proteinExistence type="predicted"/>
<keyword evidence="1" id="KW-0472">Membrane</keyword>